<feature type="domain" description="AAA" evidence="1">
    <location>
        <begin position="18"/>
        <end position="152"/>
    </location>
</feature>
<protein>
    <submittedName>
        <fullName evidence="3">ATP-binding protein</fullName>
    </submittedName>
</protein>
<keyword evidence="3" id="KW-0547">Nucleotide-binding</keyword>
<dbReference type="Proteomes" id="UP000285650">
    <property type="component" value="Unassembled WGS sequence"/>
</dbReference>
<evidence type="ECO:0000313" key="4">
    <source>
        <dbReference type="Proteomes" id="UP000285650"/>
    </source>
</evidence>
<sequence>MERDALEQLRAWKGKKRRKPLIVEGARQVGKTWLLKEFGRTCYGQVAYVNFEEQKHLRTLFAEDFDVDRILLAIRTATKVACEPGETLIVLDEIQEAENGLTVLKYFQENAPEQHIVAAGSLLGIELHKKESFPVGKVDFMTLHPLNFLEFLKAVGDKELCGLLSGRDWQLVNTFAHKFAERLRQYYFVGGMPEAVLAFSEEAGWEEVRDIQNGILRSYDRDFSKHAPAEIVPRIRQLWNSIPAQLSKENRKFVYGLVKEGARAREYELALSWLYDCGLIHQVFCVKAPKYPLKAYQEYTAFKLFTVDVGLLSAMNGIDAETLLHGNAIFTEFKGALTEQYVLQQLVQQHEPYYWAKSNSQSEIDFLLQYQGSVVPIEVKAEENLQAKSLRLYVKEYQPSLAVRTSMSAYREEEWMVNVPLYAVGSFFR</sequence>
<name>A0A414L370_9BACE</name>
<dbReference type="SUPFAM" id="SSF52540">
    <property type="entry name" value="P-loop containing nucleoside triphosphate hydrolases"/>
    <property type="match status" value="1"/>
</dbReference>
<evidence type="ECO:0000313" key="3">
    <source>
        <dbReference type="EMBL" id="RHE89110.1"/>
    </source>
</evidence>
<dbReference type="Pfam" id="PF13635">
    <property type="entry name" value="DUF4143"/>
    <property type="match status" value="1"/>
</dbReference>
<dbReference type="GO" id="GO:0005524">
    <property type="term" value="F:ATP binding"/>
    <property type="evidence" value="ECO:0007669"/>
    <property type="project" value="UniProtKB-KW"/>
</dbReference>
<accession>A0A414L370</accession>
<dbReference type="EMBL" id="QSKV01000016">
    <property type="protein sequence ID" value="RHE89110.1"/>
    <property type="molecule type" value="Genomic_DNA"/>
</dbReference>
<gene>
    <name evidence="3" type="ORF">DW712_20015</name>
</gene>
<proteinExistence type="predicted"/>
<evidence type="ECO:0000259" key="2">
    <source>
        <dbReference type="Pfam" id="PF13635"/>
    </source>
</evidence>
<keyword evidence="3" id="KW-0067">ATP-binding</keyword>
<dbReference type="PANTHER" id="PTHR33295:SF7">
    <property type="entry name" value="ATPASE"/>
    <property type="match status" value="1"/>
</dbReference>
<evidence type="ECO:0000259" key="1">
    <source>
        <dbReference type="Pfam" id="PF13173"/>
    </source>
</evidence>
<dbReference type="AlphaFoldDB" id="A0A414L370"/>
<dbReference type="InterPro" id="IPR041682">
    <property type="entry name" value="AAA_14"/>
</dbReference>
<organism evidence="3 4">
    <name type="scientific">Bacteroides intestinalis</name>
    <dbReference type="NCBI Taxonomy" id="329854"/>
    <lineage>
        <taxon>Bacteria</taxon>
        <taxon>Pseudomonadati</taxon>
        <taxon>Bacteroidota</taxon>
        <taxon>Bacteroidia</taxon>
        <taxon>Bacteroidales</taxon>
        <taxon>Bacteroidaceae</taxon>
        <taxon>Bacteroides</taxon>
    </lineage>
</organism>
<dbReference type="RefSeq" id="WP_118223458.1">
    <property type="nucleotide sequence ID" value="NZ_JADMTM010000005.1"/>
</dbReference>
<reference evidence="3 4" key="1">
    <citation type="submission" date="2018-08" db="EMBL/GenBank/DDBJ databases">
        <title>A genome reference for cultivated species of the human gut microbiota.</title>
        <authorList>
            <person name="Zou Y."/>
            <person name="Xue W."/>
            <person name="Luo G."/>
        </authorList>
    </citation>
    <scope>NUCLEOTIDE SEQUENCE [LARGE SCALE GENOMIC DNA]</scope>
    <source>
        <strain evidence="3 4">AM27-17</strain>
    </source>
</reference>
<comment type="caution">
    <text evidence="3">The sequence shown here is derived from an EMBL/GenBank/DDBJ whole genome shotgun (WGS) entry which is preliminary data.</text>
</comment>
<dbReference type="InterPro" id="IPR025420">
    <property type="entry name" value="DUF4143"/>
</dbReference>
<dbReference type="InterPro" id="IPR027417">
    <property type="entry name" value="P-loop_NTPase"/>
</dbReference>
<feature type="domain" description="DUF4143" evidence="2">
    <location>
        <begin position="220"/>
        <end position="381"/>
    </location>
</feature>
<dbReference type="Pfam" id="PF13173">
    <property type="entry name" value="AAA_14"/>
    <property type="match status" value="1"/>
</dbReference>
<dbReference type="PANTHER" id="PTHR33295">
    <property type="entry name" value="ATPASE"/>
    <property type="match status" value="1"/>
</dbReference>